<proteinExistence type="predicted"/>
<dbReference type="STRING" id="378806.STAUR_7262"/>
<dbReference type="Proteomes" id="UP000001351">
    <property type="component" value="Chromosome"/>
</dbReference>
<dbReference type="PROSITE" id="PS51257">
    <property type="entry name" value="PROKAR_LIPOPROTEIN"/>
    <property type="match status" value="1"/>
</dbReference>
<accession>E3G0S0</accession>
<dbReference type="OrthoDB" id="5380712at2"/>
<keyword evidence="2" id="KW-1185">Reference proteome</keyword>
<organism evidence="1 2">
    <name type="scientific">Stigmatella aurantiaca (strain DW4/3-1)</name>
    <dbReference type="NCBI Taxonomy" id="378806"/>
    <lineage>
        <taxon>Bacteria</taxon>
        <taxon>Pseudomonadati</taxon>
        <taxon>Myxococcota</taxon>
        <taxon>Myxococcia</taxon>
        <taxon>Myxococcales</taxon>
        <taxon>Cystobacterineae</taxon>
        <taxon>Archangiaceae</taxon>
        <taxon>Stigmatella</taxon>
    </lineage>
</organism>
<dbReference type="eggNOG" id="ENOG50301Z1">
    <property type="taxonomic scope" value="Bacteria"/>
</dbReference>
<evidence type="ECO:0000313" key="1">
    <source>
        <dbReference type="EMBL" id="ADO75018.1"/>
    </source>
</evidence>
<dbReference type="EMBL" id="CP002271">
    <property type="protein sequence ID" value="ADO75018.1"/>
    <property type="molecule type" value="Genomic_DNA"/>
</dbReference>
<name>E3G0S0_STIAD</name>
<dbReference type="HOGENOM" id="CLU_833739_0_0_7"/>
<dbReference type="Gene3D" id="2.60.120.380">
    <property type="match status" value="1"/>
</dbReference>
<evidence type="ECO:0000313" key="2">
    <source>
        <dbReference type="Proteomes" id="UP000001351"/>
    </source>
</evidence>
<reference evidence="1 2" key="1">
    <citation type="journal article" date="2011" name="Mol. Biol. Evol.">
        <title>Comparative genomic analysis of fruiting body formation in Myxococcales.</title>
        <authorList>
            <person name="Huntley S."/>
            <person name="Hamann N."/>
            <person name="Wegener-Feldbrugge S."/>
            <person name="Treuner-Lange A."/>
            <person name="Kube M."/>
            <person name="Reinhardt R."/>
            <person name="Klages S."/>
            <person name="Muller R."/>
            <person name="Ronning C.M."/>
            <person name="Nierman W.C."/>
            <person name="Sogaard-Andersen L."/>
        </authorList>
    </citation>
    <scope>NUCLEOTIDE SEQUENCE [LARGE SCALE GENOMIC DNA]</scope>
    <source>
        <strain evidence="1 2">DW4/3-1</strain>
    </source>
</reference>
<dbReference type="RefSeq" id="WP_013377738.1">
    <property type="nucleotide sequence ID" value="NC_014623.1"/>
</dbReference>
<protein>
    <submittedName>
        <fullName evidence="1">Uncharacterized protein</fullName>
    </submittedName>
</protein>
<gene>
    <name evidence="1" type="ordered locus">STAUR_7262</name>
</gene>
<sequence length="327" mass="34711">MRAMGRMGSGWWLPVAVLSACGGMPEGELREEAVYQHRQALVSPPPAPSGSLVQYAQPVAVGGSVSAAAGLTPGYAGYTFQVAAGTQLKLEVTHLGSSMYLDTGLFLYGPKDAQGAYGPTVLFQDDDSGYGELSKVGLATLTQAGEYLAVVGWGNAAGMHYRLQVDCVGGACIPQPPPAPSGYTLALVKQPLAPSLQTALDAGNATYENVYAYLSRSDFAWPYSTEASLERAAAAVLAQGAYAGYRTDPAPAVLTYEAFQASIGHPYLPLLADLRATYGNGTGNVQVKRYRRFFSTGPNGDNSRSLNVILFPQSFKVLVFEWTYHEI</sequence>
<dbReference type="AlphaFoldDB" id="E3G0S0"/>
<dbReference type="KEGG" id="sur:STAUR_7262"/>